<protein>
    <recommendedName>
        <fullName evidence="2">PD-(D/E)XK endonuclease-like domain-containing protein</fullName>
    </recommendedName>
</protein>
<dbReference type="EMBL" id="VSSQ01111018">
    <property type="protein sequence ID" value="MPN48564.1"/>
    <property type="molecule type" value="Genomic_DNA"/>
</dbReference>
<evidence type="ECO:0008006" key="2">
    <source>
        <dbReference type="Google" id="ProtNLM"/>
    </source>
</evidence>
<evidence type="ECO:0000313" key="1">
    <source>
        <dbReference type="EMBL" id="MPN48564.1"/>
    </source>
</evidence>
<name>A0A645IJS3_9ZZZZ</name>
<organism evidence="1">
    <name type="scientific">bioreactor metagenome</name>
    <dbReference type="NCBI Taxonomy" id="1076179"/>
    <lineage>
        <taxon>unclassified sequences</taxon>
        <taxon>metagenomes</taxon>
        <taxon>ecological metagenomes</taxon>
    </lineage>
</organism>
<sequence length="173" mass="20129">MRFMSKELYDGIPSEILANAAERGTRVHSLTEDFDRYGFYEADEETTGYLIAYEKFIYDYQPEWIGIEERHYHKNLFYAGTVDRVGYLTPKDNSGGVDIVDLKATRVFHPVMLKTQVSAYGEMYKSHGQAIRDIYGLQLKPDGTYLFQKLIYDFKPFLHCLALHNEMAKEQKA</sequence>
<comment type="caution">
    <text evidence="1">The sequence shown here is derived from an EMBL/GenBank/DDBJ whole genome shotgun (WGS) entry which is preliminary data.</text>
</comment>
<accession>A0A645IJS3</accession>
<dbReference type="AlphaFoldDB" id="A0A645IJS3"/>
<proteinExistence type="predicted"/>
<gene>
    <name evidence="1" type="ORF">SDC9_196174</name>
</gene>
<reference evidence="1" key="1">
    <citation type="submission" date="2019-08" db="EMBL/GenBank/DDBJ databases">
        <authorList>
            <person name="Kucharzyk K."/>
            <person name="Murdoch R.W."/>
            <person name="Higgins S."/>
            <person name="Loffler F."/>
        </authorList>
    </citation>
    <scope>NUCLEOTIDE SEQUENCE</scope>
</reference>